<gene>
    <name evidence="3" type="ORF">KC717_00250</name>
</gene>
<accession>A0A955L770</accession>
<keyword evidence="2" id="KW-0472">Membrane</keyword>
<reference evidence="3" key="2">
    <citation type="journal article" date="2021" name="Microbiome">
        <title>Successional dynamics and alternative stable states in a saline activated sludge microbial community over 9 years.</title>
        <authorList>
            <person name="Wang Y."/>
            <person name="Ye J."/>
            <person name="Ju F."/>
            <person name="Liu L."/>
            <person name="Boyd J.A."/>
            <person name="Deng Y."/>
            <person name="Parks D.H."/>
            <person name="Jiang X."/>
            <person name="Yin X."/>
            <person name="Woodcroft B.J."/>
            <person name="Tyson G.W."/>
            <person name="Hugenholtz P."/>
            <person name="Polz M.F."/>
            <person name="Zhang T."/>
        </authorList>
    </citation>
    <scope>NUCLEOTIDE SEQUENCE</scope>
    <source>
        <strain evidence="3">HKST-UBA11</strain>
    </source>
</reference>
<protein>
    <recommendedName>
        <fullName evidence="5">Baseplate protein J-like domain-containing protein</fullName>
    </recommendedName>
</protein>
<evidence type="ECO:0000256" key="2">
    <source>
        <dbReference type="SAM" id="Phobius"/>
    </source>
</evidence>
<dbReference type="Proteomes" id="UP000754563">
    <property type="component" value="Unassembled WGS sequence"/>
</dbReference>
<feature type="region of interest" description="Disordered" evidence="1">
    <location>
        <begin position="127"/>
        <end position="160"/>
    </location>
</feature>
<dbReference type="EMBL" id="JAGQLH010000002">
    <property type="protein sequence ID" value="MCA9385057.1"/>
    <property type="molecule type" value="Genomic_DNA"/>
</dbReference>
<name>A0A955L770_9BACT</name>
<feature type="compositionally biased region" description="Basic and acidic residues" evidence="1">
    <location>
        <begin position="229"/>
        <end position="247"/>
    </location>
</feature>
<feature type="compositionally biased region" description="Basic residues" evidence="1">
    <location>
        <begin position="248"/>
        <end position="262"/>
    </location>
</feature>
<evidence type="ECO:0008006" key="5">
    <source>
        <dbReference type="Google" id="ProtNLM"/>
    </source>
</evidence>
<keyword evidence="2" id="KW-1133">Transmembrane helix</keyword>
<feature type="transmembrane region" description="Helical" evidence="2">
    <location>
        <begin position="281"/>
        <end position="299"/>
    </location>
</feature>
<feature type="compositionally biased region" description="Basic and acidic residues" evidence="1">
    <location>
        <begin position="193"/>
        <end position="205"/>
    </location>
</feature>
<proteinExistence type="predicted"/>
<reference evidence="3" key="1">
    <citation type="submission" date="2020-04" db="EMBL/GenBank/DDBJ databases">
        <authorList>
            <person name="Zhang T."/>
        </authorList>
    </citation>
    <scope>NUCLEOTIDE SEQUENCE</scope>
    <source>
        <strain evidence="3">HKST-UBA11</strain>
    </source>
</reference>
<sequence>MSERTRETASTKIFVDADEDIVFIIEKILHADSDRVLLVVPKHASLTSSIVNLKLISRELTDTSKVVILITSSELAQNKSEETHLLAFEKVDSVNDYIWEDAQVLITTLTESRKELKEKLIAARKESNTPLENLEPRPEFKYTHSDPEDAGNFEITTPTLPTQKITPTRLVEKGGFSIFAGGDITMIEEDIKPPEEKKSSPEVPEKPINPVDTNEDKTESEEDINIPVKDIRHHIPLDPPKPKEHFVAQRRQHNNSKPKQKSQKVSPRSTRRNTSPLIKKYATWIIIGILLYIGLSYVLRKASVEITTQDQSISISEQAEASRDVSSIQLEDKVAPMHEVSISESVSESALATGEANAGEKATGLVDITNKTNDQITLEAGTPITTLSDNLVFTLAEQVVLQPKYSDISFFTLENVPIVASDYGDEYNVSGVDVKIAEYKTSSEVSGRIYKKVQGGTSDLITVVSQEDVDTLKTKLIESIEPSLTEKIANELSDDEIIIPGSEVYEEVVLETSIPVGEEAKEFDITNFEYQMKVLVVAKDDINQIANHIITQQYGEETSEFLLDSTEIEIDNLQLQEDGKAIFTIKKSVSVPAIIDTEEVFSKIQGLSPAEAKSKLEDQEEIEIAEVSISPFFSPPFFRVIPTSPDRFEVIVVE</sequence>
<dbReference type="AlphaFoldDB" id="A0A955L770"/>
<evidence type="ECO:0000313" key="4">
    <source>
        <dbReference type="Proteomes" id="UP000754563"/>
    </source>
</evidence>
<feature type="compositionally biased region" description="Basic and acidic residues" evidence="1">
    <location>
        <begin position="134"/>
        <end position="147"/>
    </location>
</feature>
<evidence type="ECO:0000313" key="3">
    <source>
        <dbReference type="EMBL" id="MCA9385057.1"/>
    </source>
</evidence>
<feature type="region of interest" description="Disordered" evidence="1">
    <location>
        <begin position="193"/>
        <end position="273"/>
    </location>
</feature>
<comment type="caution">
    <text evidence="3">The sequence shown here is derived from an EMBL/GenBank/DDBJ whole genome shotgun (WGS) entry which is preliminary data.</text>
</comment>
<organism evidence="3 4">
    <name type="scientific">Candidatus Dojkabacteria bacterium</name>
    <dbReference type="NCBI Taxonomy" id="2099670"/>
    <lineage>
        <taxon>Bacteria</taxon>
        <taxon>Candidatus Dojkabacteria</taxon>
    </lineage>
</organism>
<evidence type="ECO:0000256" key="1">
    <source>
        <dbReference type="SAM" id="MobiDB-lite"/>
    </source>
</evidence>
<keyword evidence="2" id="KW-0812">Transmembrane</keyword>